<keyword evidence="2" id="KW-0812">Transmembrane</keyword>
<feature type="compositionally biased region" description="Low complexity" evidence="1">
    <location>
        <begin position="1224"/>
        <end position="1238"/>
    </location>
</feature>
<evidence type="ECO:0000313" key="4">
    <source>
        <dbReference type="EMBL" id="XDS45098.1"/>
    </source>
</evidence>
<feature type="region of interest" description="Disordered" evidence="1">
    <location>
        <begin position="255"/>
        <end position="281"/>
    </location>
</feature>
<name>A0AB39U819_9BIFI</name>
<dbReference type="NCBIfam" id="TIGR03769">
    <property type="entry name" value="P_ac_wall_RPT"/>
    <property type="match status" value="2"/>
</dbReference>
<feature type="region of interest" description="Disordered" evidence="1">
    <location>
        <begin position="928"/>
        <end position="955"/>
    </location>
</feature>
<keyword evidence="3" id="KW-0732">Signal</keyword>
<dbReference type="NCBIfam" id="NF038134">
    <property type="entry name" value="choice_anch_M"/>
    <property type="match status" value="2"/>
</dbReference>
<dbReference type="EMBL" id="CP129674">
    <property type="protein sequence ID" value="XDS45098.1"/>
    <property type="molecule type" value="Genomic_DNA"/>
</dbReference>
<feature type="transmembrane region" description="Helical" evidence="2">
    <location>
        <begin position="1410"/>
        <end position="1428"/>
    </location>
</feature>
<feature type="chain" id="PRO_5044208300" evidence="3">
    <location>
        <begin position="34"/>
        <end position="1434"/>
    </location>
</feature>
<proteinExistence type="predicted"/>
<feature type="region of interest" description="Disordered" evidence="1">
    <location>
        <begin position="1151"/>
        <end position="1268"/>
    </location>
</feature>
<dbReference type="InterPro" id="IPR022435">
    <property type="entry name" value="Surface-anchored_actinobac"/>
</dbReference>
<protein>
    <submittedName>
        <fullName evidence="4">Choice-of-anchor M domain-containing protein</fullName>
    </submittedName>
</protein>
<gene>
    <name evidence="4" type="ORF">QN215_02940</name>
</gene>
<feature type="compositionally biased region" description="Acidic residues" evidence="1">
    <location>
        <begin position="1239"/>
        <end position="1250"/>
    </location>
</feature>
<dbReference type="KEGG" id="baqk:QN215_02940"/>
<accession>A0AB39U819</accession>
<evidence type="ECO:0000256" key="1">
    <source>
        <dbReference type="SAM" id="MobiDB-lite"/>
    </source>
</evidence>
<reference evidence="4" key="1">
    <citation type="submission" date="2023-07" db="EMBL/GenBank/DDBJ databases">
        <title>Bifidobacterium aquikefiriaerophilum sp. nov. and Bifidobacterium eccum sp. nov., isolated from water kefir.</title>
        <authorList>
            <person name="Breselge S."/>
            <person name="Bellassi P."/>
            <person name="Barcenilla C."/>
            <person name="Alvarez-Ordonez A."/>
            <person name="Morelli L."/>
            <person name="Cotter P.D."/>
        </authorList>
    </citation>
    <scope>NUCLEOTIDE SEQUENCE</scope>
    <source>
        <strain evidence="4">WK041_4_12</strain>
    </source>
</reference>
<keyword evidence="2" id="KW-1133">Transmembrane helix</keyword>
<feature type="region of interest" description="Disordered" evidence="1">
    <location>
        <begin position="1371"/>
        <end position="1391"/>
    </location>
</feature>
<evidence type="ECO:0000256" key="2">
    <source>
        <dbReference type="SAM" id="Phobius"/>
    </source>
</evidence>
<sequence length="1434" mass="151022">MSRTRISANATGTALIAAISLLASLFSAPPVAAAAPQSDDASSISVLSEGEVRFADRLVDGQLELGLRDVSTDTPQWLDPSQTIIHLPTQDNDWLCRQDKAASCRAASVPFWEAIAPQDARFWTSKTNSPGVPGNSLVVNFDAGLVPTSQVIASPEFTFGGLDTTSEDGYMVMWPYKMTQPVRKWDSRINLKDPFTARTSETGEVLKPSPRTLVTFSAPGIYHLTIDTSAYAAADGAPLKDSAVFTFVIGSEIDPSTVTPAPQPEGGPSDSDDDGLGREDGVTVFKDGDLRIAPVLEDGEYALRVADHSGAAPRLLGVEDAIFYLPNQDTSWPGEAMSTPDAQQRWDSIVPRGTLPWRTRGNAGQSSVYARNNLILSLDGSRIPFTNGEEGTKVSLQSANGSGYFASYQVNAYDEPVSGLAPVWDSRSATDRPIGVTKRVDSGWLFSAPGAYCVTLRSELGARLAAATFTVVVGDALDPRSVPVCEQESAKSQHEDEGAARDDLDPTVTYLDHGHTDLAVGLIDDELKFGVDVHEFYDLNDTVWVGQSAANKFTVPSVSSSRDYSFIGEPGDTYWGFTETGNDSSARLWPGLSTQMPGLASKMDPNSVISFNLLGVAGPGDVTIFGDNAATDGKTSDVYWSSAQGYPQSRSFERGNHSHMNWAFTEQGVYCLNWQANMRLKDQSSASTSAQLTVVVGDQIDLSKVQPCGRDRTTPAPVGSILTPSELSTEAKLLTSGQALVSPYLRDGDLDVFARVQDSTLSKLVPRDVESLIFSAARRVTGGPWGFDGWLAGNEGYSAADISWDTTWLDHAQLNGDPLLSVGNVQGPGVFSATRLEWLGAPYIPNENALALGNAPNDPLETTLRAGWRERHIVHSFSKPGVYCVPLTWEVSLADGGTSSVSKTLTFVAGDTDPSAAEYIDRSTVAPCAAGGAATNPGGSDPGSGEEDPEPPIVDVPDSDAAVLSSGHVDVASLIEDGRLVTKVKDDTTGSNSPVFHNLNDVVFHVTSLAERPIPASDEFSFLGTAGKSTWLLPATQDSLLLWPGWSTELIPSEQLKTDITWRLTDVSGPGDFALFETGAFGVPRVLWNTRDGLDDADSFDIHAGVHAHGNWAFSAEGVYCLAFDRTGTLADGGAQTASSVLAVAVGDVDPHKVDPATCFKDTDTPGDGSDPDDNDDNGDSGNGSDTGDPGDPDDTDNPGDPGDTGGDGNTDTPGDGSDGGDNSGSDTGDPSDPGGTDDPTDPDNPDDPDDKPFDIVPLPESGLSGSLSGVLSAATAVAKAGTTFRVFIGGAAGVAEGDRLAAFIYSTPVRLKSTAGLSDLIVQKAADGRLFVDVVLPADYSGDHKVALYDEHGLLLGWVPVNILAPIDDSDTDKTDRNAPNKNAPNKNAGGGSADVYGGLASTGVETSALVALIAVFALTGVVLSMLRRKSAK</sequence>
<dbReference type="RefSeq" id="WP_369344638.1">
    <property type="nucleotide sequence ID" value="NZ_CP129674.1"/>
</dbReference>
<keyword evidence="2" id="KW-0472">Membrane</keyword>
<feature type="signal peptide" evidence="3">
    <location>
        <begin position="1"/>
        <end position="33"/>
    </location>
</feature>
<organism evidence="4">
    <name type="scientific">Bifidobacterium aquikefiricola</name>
    <dbReference type="NCBI Taxonomy" id="3059038"/>
    <lineage>
        <taxon>Bacteria</taxon>
        <taxon>Bacillati</taxon>
        <taxon>Actinomycetota</taxon>
        <taxon>Actinomycetes</taxon>
        <taxon>Bifidobacteriales</taxon>
        <taxon>Bifidobacteriaceae</taxon>
        <taxon>Bifidobacterium</taxon>
    </lineage>
</organism>
<feature type="compositionally biased region" description="Acidic residues" evidence="1">
    <location>
        <begin position="1170"/>
        <end position="1179"/>
    </location>
</feature>
<evidence type="ECO:0000256" key="3">
    <source>
        <dbReference type="SAM" id="SignalP"/>
    </source>
</evidence>
<feature type="compositionally biased region" description="Acidic residues" evidence="1">
    <location>
        <begin position="1189"/>
        <end position="1198"/>
    </location>
</feature>